<dbReference type="SMART" id="SM01232">
    <property type="entry name" value="H2TH"/>
    <property type="match status" value="1"/>
</dbReference>
<dbReference type="InterPro" id="IPR000214">
    <property type="entry name" value="Znf_DNA_glyclase/AP_lyase"/>
</dbReference>
<dbReference type="SMART" id="SM00898">
    <property type="entry name" value="Fapy_DNA_glyco"/>
    <property type="match status" value="1"/>
</dbReference>
<dbReference type="SUPFAM" id="SSF46946">
    <property type="entry name" value="S13-like H2TH domain"/>
    <property type="match status" value="1"/>
</dbReference>
<dbReference type="PROSITE" id="PS51066">
    <property type="entry name" value="ZF_FPG_2"/>
    <property type="match status" value="1"/>
</dbReference>
<dbReference type="EC" id="3.2.2.23" evidence="15"/>
<dbReference type="InterPro" id="IPR015887">
    <property type="entry name" value="DNA_glyclase_Znf_dom_DNA_BS"/>
</dbReference>
<keyword evidence="11 15" id="KW-0456">Lyase</keyword>
<dbReference type="InterPro" id="IPR012319">
    <property type="entry name" value="FPG_cat"/>
</dbReference>
<evidence type="ECO:0000256" key="13">
    <source>
        <dbReference type="ARBA" id="ARBA00023295"/>
    </source>
</evidence>
<dbReference type="CDD" id="cd08966">
    <property type="entry name" value="EcFpg-like_N"/>
    <property type="match status" value="1"/>
</dbReference>
<comment type="catalytic activity">
    <reaction evidence="14 15">
        <text>2'-deoxyribonucleotide-(2'-deoxyribose 5'-phosphate)-2'-deoxyribonucleotide-DNA = a 3'-end 2'-deoxyribonucleotide-(2,3-dehydro-2,3-deoxyribose 5'-phosphate)-DNA + a 5'-end 5'-phospho-2'-deoxyribonucleoside-DNA + H(+)</text>
        <dbReference type="Rhea" id="RHEA:66592"/>
        <dbReference type="Rhea" id="RHEA-COMP:13180"/>
        <dbReference type="Rhea" id="RHEA-COMP:16897"/>
        <dbReference type="Rhea" id="RHEA-COMP:17067"/>
        <dbReference type="ChEBI" id="CHEBI:15378"/>
        <dbReference type="ChEBI" id="CHEBI:136412"/>
        <dbReference type="ChEBI" id="CHEBI:157695"/>
        <dbReference type="ChEBI" id="CHEBI:167181"/>
        <dbReference type="EC" id="4.2.99.18"/>
    </reaction>
</comment>
<feature type="active site" description="Proton donor; for delta-elimination activity" evidence="15">
    <location>
        <position position="260"/>
    </location>
</feature>
<keyword evidence="19" id="KW-1185">Reference proteome</keyword>
<dbReference type="HAMAP" id="MF_00103">
    <property type="entry name" value="Fapy_DNA_glycosyl"/>
    <property type="match status" value="1"/>
</dbReference>
<dbReference type="InterPro" id="IPR010663">
    <property type="entry name" value="Znf_FPG/IleRS"/>
</dbReference>
<keyword evidence="12 15" id="KW-0511">Multifunctional enzyme</keyword>
<dbReference type="AlphaFoldDB" id="A0A930UGZ7"/>
<name>A0A930UGZ7_9GAMM</name>
<gene>
    <name evidence="15 18" type="primary">mutM</name>
    <name evidence="15" type="synonym">fpg</name>
    <name evidence="18" type="ORF">ISN26_03180</name>
</gene>
<dbReference type="InterPro" id="IPR020629">
    <property type="entry name" value="FPG_Glyclase"/>
</dbReference>
<keyword evidence="6 15" id="KW-0863">Zinc-finger</keyword>
<evidence type="ECO:0000256" key="6">
    <source>
        <dbReference type="ARBA" id="ARBA00022771"/>
    </source>
</evidence>
<feature type="binding site" evidence="15">
    <location>
        <position position="91"/>
    </location>
    <ligand>
        <name>DNA</name>
        <dbReference type="ChEBI" id="CHEBI:16991"/>
    </ligand>
</feature>
<evidence type="ECO:0000259" key="17">
    <source>
        <dbReference type="PROSITE" id="PS51068"/>
    </source>
</evidence>
<dbReference type="NCBIfam" id="NF002211">
    <property type="entry name" value="PRK01103.1"/>
    <property type="match status" value="1"/>
</dbReference>
<dbReference type="PROSITE" id="PS01242">
    <property type="entry name" value="ZF_FPG_1"/>
    <property type="match status" value="1"/>
</dbReference>
<evidence type="ECO:0000256" key="2">
    <source>
        <dbReference type="ARBA" id="ARBA00009409"/>
    </source>
</evidence>
<dbReference type="PANTHER" id="PTHR22993:SF9">
    <property type="entry name" value="FORMAMIDOPYRIMIDINE-DNA GLYCOSYLASE"/>
    <property type="match status" value="1"/>
</dbReference>
<dbReference type="SUPFAM" id="SSF81624">
    <property type="entry name" value="N-terminal domain of MutM-like DNA repair proteins"/>
    <property type="match status" value="1"/>
</dbReference>
<dbReference type="PROSITE" id="PS51068">
    <property type="entry name" value="FPG_CAT"/>
    <property type="match status" value="1"/>
</dbReference>
<feature type="active site" description="Proton donor; for beta-elimination activity" evidence="15">
    <location>
        <position position="58"/>
    </location>
</feature>
<dbReference type="Pfam" id="PF06827">
    <property type="entry name" value="zf-FPG_IleRS"/>
    <property type="match status" value="1"/>
</dbReference>
<evidence type="ECO:0000256" key="7">
    <source>
        <dbReference type="ARBA" id="ARBA00022801"/>
    </source>
</evidence>
<keyword evidence="10 15" id="KW-0234">DNA repair</keyword>
<feature type="binding site" evidence="15">
    <location>
        <position position="110"/>
    </location>
    <ligand>
        <name>DNA</name>
        <dbReference type="ChEBI" id="CHEBI:16991"/>
    </ligand>
</feature>
<evidence type="ECO:0000256" key="3">
    <source>
        <dbReference type="ARBA" id="ARBA00011245"/>
    </source>
</evidence>
<dbReference type="Gene3D" id="3.20.190.10">
    <property type="entry name" value="MutM-like, N-terminal"/>
    <property type="match status" value="1"/>
</dbReference>
<dbReference type="InterPro" id="IPR035937">
    <property type="entry name" value="FPG_N"/>
</dbReference>
<dbReference type="NCBIfam" id="TIGR00577">
    <property type="entry name" value="fpg"/>
    <property type="match status" value="1"/>
</dbReference>
<comment type="similarity">
    <text evidence="2 15">Belongs to the FPG family.</text>
</comment>
<keyword evidence="8 15" id="KW-0862">Zinc</keyword>
<feature type="active site" description="Proton donor" evidence="15">
    <location>
        <position position="3"/>
    </location>
</feature>
<protein>
    <recommendedName>
        <fullName evidence="15">Formamidopyrimidine-DNA glycosylase</fullName>
        <shortName evidence="15">Fapy-DNA glycosylase</shortName>
        <ecNumber evidence="15">3.2.2.23</ecNumber>
    </recommendedName>
    <alternativeName>
        <fullName evidence="15">DNA-(apurinic or apyrimidinic site) lyase MutM</fullName>
        <shortName evidence="15">AP lyase MutM</shortName>
        <ecNumber evidence="15">4.2.99.18</ecNumber>
    </alternativeName>
</protein>
<comment type="caution">
    <text evidence="15">Lacks conserved residue(s) required for the propagation of feature annotation.</text>
</comment>
<sequence>MPELPEVETVKRALEPVLAGRRIRRMEIICGSLRAPVRSDLPELVANRQVKEVTRRAKYILARFGHGTMGIHLGMSGTIRIEPARAALRKHDHVQWLLPAGVALRYHDPRRFGMVFWSDGDAEHERVANSGVEPLGPAFNAALLAKLCAATARPIKLLLMDSAKIAGIGNIYASEALFRARVSPLRPAKKLARPEAAALVRSCKAVLRAAIKAGGSSLRDHRYGDDRLGYFQLQHKVYGKAGESCPACSFPIARVVLGQRATFLCPHCQR</sequence>
<dbReference type="InterPro" id="IPR015886">
    <property type="entry name" value="H2TH_FPG"/>
</dbReference>
<dbReference type="InterPro" id="IPR010979">
    <property type="entry name" value="Ribosomal_uS13-like_H2TH"/>
</dbReference>
<dbReference type="FunFam" id="1.10.8.50:FF:000003">
    <property type="entry name" value="Formamidopyrimidine-DNA glycosylase"/>
    <property type="match status" value="1"/>
</dbReference>
<feature type="active site" description="Schiff-base intermediate with DNA" evidence="15">
    <location>
        <position position="2"/>
    </location>
</feature>
<organism evidence="18 19">
    <name type="scientific">Candidatus Amphirhobacter heronislandensis</name>
    <dbReference type="NCBI Taxonomy" id="1732024"/>
    <lineage>
        <taxon>Bacteria</taxon>
        <taxon>Pseudomonadati</taxon>
        <taxon>Pseudomonadota</taxon>
        <taxon>Gammaproteobacteria</taxon>
        <taxon>Candidatus Tethybacterales</taxon>
        <taxon>Candidatus Tethybacteraceae</taxon>
        <taxon>Candidatus Amphirhobacter</taxon>
    </lineage>
</organism>
<comment type="subunit">
    <text evidence="3 15">Monomer.</text>
</comment>
<dbReference type="Proteomes" id="UP000604381">
    <property type="component" value="Unassembled WGS sequence"/>
</dbReference>
<evidence type="ECO:0000256" key="11">
    <source>
        <dbReference type="ARBA" id="ARBA00023239"/>
    </source>
</evidence>
<evidence type="ECO:0000313" key="18">
    <source>
        <dbReference type="EMBL" id="MBF2735079.1"/>
    </source>
</evidence>
<dbReference type="EMBL" id="JADHEI010000033">
    <property type="protein sequence ID" value="MBF2735079.1"/>
    <property type="molecule type" value="Genomic_DNA"/>
</dbReference>
<keyword evidence="7 15" id="KW-0378">Hydrolase</keyword>
<evidence type="ECO:0000256" key="12">
    <source>
        <dbReference type="ARBA" id="ARBA00023268"/>
    </source>
</evidence>
<reference evidence="18" key="1">
    <citation type="submission" date="2020-10" db="EMBL/GenBank/DDBJ databases">
        <title>An improved Amphimedon queenslandica hologenome assembly reveals how three proteobacterial symbionts can extend the metabolic phenotypic of their marine sponge host.</title>
        <authorList>
            <person name="Degnan B."/>
            <person name="Degnan S."/>
            <person name="Xiang X."/>
        </authorList>
    </citation>
    <scope>NUCLEOTIDE SEQUENCE</scope>
    <source>
        <strain evidence="18">AqS2</strain>
    </source>
</reference>
<dbReference type="GO" id="GO:0008270">
    <property type="term" value="F:zinc ion binding"/>
    <property type="evidence" value="ECO:0007669"/>
    <property type="project" value="UniProtKB-UniRule"/>
</dbReference>
<comment type="catalytic activity">
    <reaction evidence="1 15">
        <text>Hydrolysis of DNA containing ring-opened 7-methylguanine residues, releasing 2,6-diamino-4-hydroxy-5-(N-methyl)formamidopyrimidine.</text>
        <dbReference type="EC" id="3.2.2.23"/>
    </reaction>
</comment>
<dbReference type="PANTHER" id="PTHR22993">
    <property type="entry name" value="FORMAMIDOPYRIMIDINE-DNA GLYCOSYLASE"/>
    <property type="match status" value="1"/>
</dbReference>
<evidence type="ECO:0000256" key="9">
    <source>
        <dbReference type="ARBA" id="ARBA00023125"/>
    </source>
</evidence>
<dbReference type="Gene3D" id="1.10.8.50">
    <property type="match status" value="1"/>
</dbReference>
<keyword evidence="13 15" id="KW-0326">Glycosidase</keyword>
<evidence type="ECO:0000259" key="16">
    <source>
        <dbReference type="PROSITE" id="PS51066"/>
    </source>
</evidence>
<accession>A0A930UGZ7</accession>
<comment type="caution">
    <text evidence="18">The sequence shown here is derived from an EMBL/GenBank/DDBJ whole genome shotgun (WGS) entry which is preliminary data.</text>
</comment>
<evidence type="ECO:0000256" key="1">
    <source>
        <dbReference type="ARBA" id="ARBA00001668"/>
    </source>
</evidence>
<keyword evidence="9 15" id="KW-0238">DNA-binding</keyword>
<comment type="cofactor">
    <cofactor evidence="15">
        <name>Zn(2+)</name>
        <dbReference type="ChEBI" id="CHEBI:29105"/>
    </cofactor>
    <text evidence="15">Binds 1 zinc ion per subunit.</text>
</comment>
<dbReference type="Pfam" id="PF06831">
    <property type="entry name" value="H2TH"/>
    <property type="match status" value="1"/>
</dbReference>
<dbReference type="GO" id="GO:0034039">
    <property type="term" value="F:8-oxo-7,8-dihydroguanine DNA N-glycosylase activity"/>
    <property type="evidence" value="ECO:0007669"/>
    <property type="project" value="TreeGrafter"/>
</dbReference>
<evidence type="ECO:0000256" key="14">
    <source>
        <dbReference type="ARBA" id="ARBA00044632"/>
    </source>
</evidence>
<evidence type="ECO:0000256" key="5">
    <source>
        <dbReference type="ARBA" id="ARBA00022763"/>
    </source>
</evidence>
<dbReference type="GO" id="GO:0006284">
    <property type="term" value="P:base-excision repair"/>
    <property type="evidence" value="ECO:0007669"/>
    <property type="project" value="InterPro"/>
</dbReference>
<evidence type="ECO:0000256" key="8">
    <source>
        <dbReference type="ARBA" id="ARBA00022833"/>
    </source>
</evidence>
<feature type="domain" description="Formamidopyrimidine-DNA glycosylase catalytic" evidence="17">
    <location>
        <begin position="2"/>
        <end position="113"/>
    </location>
</feature>
<keyword evidence="4 15" id="KW-0479">Metal-binding</keyword>
<evidence type="ECO:0000256" key="10">
    <source>
        <dbReference type="ARBA" id="ARBA00023204"/>
    </source>
</evidence>
<comment type="function">
    <text evidence="15">Involved in base excision repair of DNA damaged by oxidation or by mutagenic agents. Acts as DNA glycosylase that recognizes and removes damaged bases. Has a preference for oxidized purines, such as 7,8-dihydro-8-oxoguanine (8-oxoG). Has AP (apurinic/apyrimidinic) lyase activity and introduces nicks in the DNA strand. Cleaves the DNA backbone by beta-delta elimination to generate a single-strand break at the site of the removed base with both 3'- and 5'-phosphates.</text>
</comment>
<evidence type="ECO:0000256" key="15">
    <source>
        <dbReference type="HAMAP-Rule" id="MF_00103"/>
    </source>
</evidence>
<proteinExistence type="inferred from homology"/>
<dbReference type="GO" id="GO:0003684">
    <property type="term" value="F:damaged DNA binding"/>
    <property type="evidence" value="ECO:0007669"/>
    <property type="project" value="InterPro"/>
</dbReference>
<feature type="domain" description="FPG-type" evidence="16">
    <location>
        <begin position="236"/>
        <end position="270"/>
    </location>
</feature>
<dbReference type="GO" id="GO:0140078">
    <property type="term" value="F:class I DNA-(apurinic or apyrimidinic site) endonuclease activity"/>
    <property type="evidence" value="ECO:0007669"/>
    <property type="project" value="UniProtKB-EC"/>
</dbReference>
<evidence type="ECO:0000313" key="19">
    <source>
        <dbReference type="Proteomes" id="UP000604381"/>
    </source>
</evidence>
<keyword evidence="5 15" id="KW-0227">DNA damage</keyword>
<evidence type="ECO:0000256" key="4">
    <source>
        <dbReference type="ARBA" id="ARBA00022723"/>
    </source>
</evidence>
<dbReference type="Pfam" id="PF01149">
    <property type="entry name" value="Fapy_DNA_glyco"/>
    <property type="match status" value="1"/>
</dbReference>
<dbReference type="EC" id="4.2.99.18" evidence="15"/>
<dbReference type="SUPFAM" id="SSF57716">
    <property type="entry name" value="Glucocorticoid receptor-like (DNA-binding domain)"/>
    <property type="match status" value="1"/>
</dbReference>